<keyword evidence="1" id="KW-0472">Membrane</keyword>
<feature type="transmembrane region" description="Helical" evidence="1">
    <location>
        <begin position="129"/>
        <end position="150"/>
    </location>
</feature>
<evidence type="ECO:0000313" key="2">
    <source>
        <dbReference type="EMBL" id="ORB71680.1"/>
    </source>
</evidence>
<sequence>MLQVPLSGYRWALFVVGVFATAAIAIAGLSTLIASQTSTPSTMRYPPAVTSRTSQTIAVEVDKPTAVQPSQAVKPGHDIHFGTDIDPKTVDHSQTVEPGHTVSVAIPDAALDKLGPSHEPSLKWLVEPAATILAAIGAAAATIITARIALSGVLKGAKDKWLDDRLDDVWQRFIWIVDSARGKLLDWNQRKTLLAGLSEKADQLEDPQLSSIIKHWFSEGAERIYNELVRSEGPSETLTSLGSPEDAIKAAKRVLRDKTLSPDIKARAQTLLDRSNKIQQGTDIGAALAAIYSEIDEDSRPENELAYYGSRRSGVLRKTPPAPTA</sequence>
<keyword evidence="1" id="KW-1133">Transmembrane helix</keyword>
<comment type="caution">
    <text evidence="2">The sequence shown here is derived from an EMBL/GenBank/DDBJ whole genome shotgun (WGS) entry which is preliminary data.</text>
</comment>
<dbReference type="OrthoDB" id="10003541at2"/>
<protein>
    <submittedName>
        <fullName evidence="2">Uncharacterized protein</fullName>
    </submittedName>
</protein>
<keyword evidence="1" id="KW-0812">Transmembrane</keyword>
<dbReference type="RefSeq" id="WP_083178990.1">
    <property type="nucleotide sequence ID" value="NZ_MVIJ01000037.1"/>
</dbReference>
<dbReference type="EMBL" id="MVIJ01000037">
    <property type="protein sequence ID" value="ORB71680.1"/>
    <property type="molecule type" value="Genomic_DNA"/>
</dbReference>
<gene>
    <name evidence="2" type="ORF">BST44_20800</name>
</gene>
<evidence type="ECO:0000313" key="3">
    <source>
        <dbReference type="Proteomes" id="UP000192601"/>
    </source>
</evidence>
<evidence type="ECO:0000256" key="1">
    <source>
        <dbReference type="SAM" id="Phobius"/>
    </source>
</evidence>
<dbReference type="AlphaFoldDB" id="A0A1X0K9X7"/>
<accession>A0A1X0K9X7</accession>
<organism evidence="2 3">
    <name type="scientific">Mycobacterium scrofulaceum</name>
    <dbReference type="NCBI Taxonomy" id="1783"/>
    <lineage>
        <taxon>Bacteria</taxon>
        <taxon>Bacillati</taxon>
        <taxon>Actinomycetota</taxon>
        <taxon>Actinomycetes</taxon>
        <taxon>Mycobacteriales</taxon>
        <taxon>Mycobacteriaceae</taxon>
        <taxon>Mycobacterium</taxon>
    </lineage>
</organism>
<dbReference type="Proteomes" id="UP000192601">
    <property type="component" value="Unassembled WGS sequence"/>
</dbReference>
<feature type="transmembrane region" description="Helical" evidence="1">
    <location>
        <begin position="12"/>
        <end position="34"/>
    </location>
</feature>
<keyword evidence="3" id="KW-1185">Reference proteome</keyword>
<proteinExistence type="predicted"/>
<reference evidence="2 3" key="1">
    <citation type="submission" date="2017-02" db="EMBL/GenBank/DDBJ databases">
        <title>The new phylogeny of genus Mycobacterium.</title>
        <authorList>
            <person name="Tortoli E."/>
            <person name="Trovato A."/>
            <person name="Cirillo D.M."/>
        </authorList>
    </citation>
    <scope>NUCLEOTIDE SEQUENCE [LARGE SCALE GENOMIC DNA]</scope>
    <source>
        <strain evidence="2 3">DSM 43992</strain>
    </source>
</reference>
<name>A0A1X0K9X7_MYCSC</name>